<sequence>MTQATPQGSHHAILIGINAYPERPLQGSVNDVRCVKAIFEDKLNAANVQLLTATLGEGNEPFVENREALPTESNVVAAFDNVIRDATAGDYVYIHYSGHGTIVRPSLDPENVVSNQFAGDLALALLNDQNPMKVQILPGKSLAKLLNRMIDYGLILTIVLDSCFSAAVYRDDDEPLSQTKLLGIRCLELADASNRDPTNVEDYTAALGSVSEYRNADMLPNWMLDPSKYSMLVAAGPHEIAKEVTAGGQRFGKLSYFIREAFRGERGLGIKQKDLYRHIQARFFAEFKEPEERQTPCLFGNKELGFFGQSMGSAVGNDALQHRNFSVVRDPHDVKRIIIQAGQAHGVRLGDEFVICKSQSNPATSKDGSTSQVILFVVETYAVTSILKAKHPNGTERDLFQNGKGDTKMTVMPSTRLCLEEFPVLLDASLSKELDVWHEALSSHFLKVFEPGSAIPYRFHISITRDETEKPRRLQLRDSHGQEYINIPPMTDNRTDIRDVAFIVQHLAKHQFVKTLSYPLPSQDESWYTWRESFDVFIETKNNNMRYEPGQHIEVEDNPRSKRTAIDIRLRNDGSSDLYVYIYNVGPQWEVEHIHHATFEILFSESKRVVKGGFQRYISKKLRTKVPDAIRKGGQQYCDDTIKVIVTSHWTSFDIFEQPPVCVLQDSASQSQDERSMNLGNEKWAAFDFPVRTKITIDGSTV</sequence>
<keyword evidence="2" id="KW-1185">Reference proteome</keyword>
<evidence type="ECO:0000313" key="1">
    <source>
        <dbReference type="EMBL" id="CAG9947955.1"/>
    </source>
</evidence>
<name>A0ACA9U3U0_BIOOC</name>
<dbReference type="Proteomes" id="UP000836387">
    <property type="component" value="Unassembled WGS sequence"/>
</dbReference>
<organism evidence="1 2">
    <name type="scientific">Clonostachys rosea f. rosea IK726</name>
    <dbReference type="NCBI Taxonomy" id="1349383"/>
    <lineage>
        <taxon>Eukaryota</taxon>
        <taxon>Fungi</taxon>
        <taxon>Dikarya</taxon>
        <taxon>Ascomycota</taxon>
        <taxon>Pezizomycotina</taxon>
        <taxon>Sordariomycetes</taxon>
        <taxon>Hypocreomycetidae</taxon>
        <taxon>Hypocreales</taxon>
        <taxon>Bionectriaceae</taxon>
        <taxon>Clonostachys</taxon>
    </lineage>
</organism>
<proteinExistence type="predicted"/>
<dbReference type="EMBL" id="CADEHS020000014">
    <property type="protein sequence ID" value="CAG9947955.1"/>
    <property type="molecule type" value="Genomic_DNA"/>
</dbReference>
<comment type="caution">
    <text evidence="1">The sequence shown here is derived from an EMBL/GenBank/DDBJ whole genome shotgun (WGS) entry which is preliminary data.</text>
</comment>
<protein>
    <submittedName>
        <fullName evidence="1">Uncharacterized protein</fullName>
    </submittedName>
</protein>
<accession>A0ACA9U3U0</accession>
<gene>
    <name evidence="1" type="ORF">CRV2_00013489</name>
</gene>
<evidence type="ECO:0000313" key="2">
    <source>
        <dbReference type="Proteomes" id="UP000836387"/>
    </source>
</evidence>
<reference evidence="1" key="2">
    <citation type="submission" date="2021-10" db="EMBL/GenBank/DDBJ databases">
        <authorList>
            <person name="Piombo E."/>
        </authorList>
    </citation>
    <scope>NUCLEOTIDE SEQUENCE</scope>
</reference>
<reference evidence="1" key="1">
    <citation type="submission" date="2020-04" db="EMBL/GenBank/DDBJ databases">
        <authorList>
            <person name="Broberg M."/>
        </authorList>
    </citation>
    <scope>NUCLEOTIDE SEQUENCE</scope>
</reference>